<evidence type="ECO:0008006" key="3">
    <source>
        <dbReference type="Google" id="ProtNLM"/>
    </source>
</evidence>
<comment type="caution">
    <text evidence="1">The sequence shown here is derived from an EMBL/GenBank/DDBJ whole genome shotgun (WGS) entry which is preliminary data.</text>
</comment>
<dbReference type="InterPro" id="IPR027417">
    <property type="entry name" value="P-loop_NTPase"/>
</dbReference>
<accession>A0ABW7YJ72</accession>
<reference evidence="1 2" key="1">
    <citation type="submission" date="2024-10" db="EMBL/GenBank/DDBJ databases">
        <title>The Natural Products Discovery Center: Release of the First 8490 Sequenced Strains for Exploring Actinobacteria Biosynthetic Diversity.</title>
        <authorList>
            <person name="Kalkreuter E."/>
            <person name="Kautsar S.A."/>
            <person name="Yang D."/>
            <person name="Bader C.D."/>
            <person name="Teijaro C.N."/>
            <person name="Fluegel L."/>
            <person name="Davis C.M."/>
            <person name="Simpson J.R."/>
            <person name="Lauterbach L."/>
            <person name="Steele A.D."/>
            <person name="Gui C."/>
            <person name="Meng S."/>
            <person name="Li G."/>
            <person name="Viehrig K."/>
            <person name="Ye F."/>
            <person name="Su P."/>
            <person name="Kiefer A.F."/>
            <person name="Nichols A."/>
            <person name="Cepeda A.J."/>
            <person name="Yan W."/>
            <person name="Fan B."/>
            <person name="Jiang Y."/>
            <person name="Adhikari A."/>
            <person name="Zheng C.-J."/>
            <person name="Schuster L."/>
            <person name="Cowan T.M."/>
            <person name="Smanski M.J."/>
            <person name="Chevrette M.G."/>
            <person name="De Carvalho L.P.S."/>
            <person name="Shen B."/>
        </authorList>
    </citation>
    <scope>NUCLEOTIDE SEQUENCE [LARGE SCALE GENOMIC DNA]</scope>
    <source>
        <strain evidence="1 2">NPDC050545</strain>
    </source>
</reference>
<keyword evidence="2" id="KW-1185">Reference proteome</keyword>
<proteinExistence type="predicted"/>
<name>A0ABW7YJ72_9ACTN</name>
<dbReference type="EMBL" id="JBITGY010000001">
    <property type="protein sequence ID" value="MFI6495939.1"/>
    <property type="molecule type" value="Genomic_DNA"/>
</dbReference>
<organism evidence="1 2">
    <name type="scientific">Nonomuraea typhae</name>
    <dbReference type="NCBI Taxonomy" id="2603600"/>
    <lineage>
        <taxon>Bacteria</taxon>
        <taxon>Bacillati</taxon>
        <taxon>Actinomycetota</taxon>
        <taxon>Actinomycetes</taxon>
        <taxon>Streptosporangiales</taxon>
        <taxon>Streptosporangiaceae</taxon>
        <taxon>Nonomuraea</taxon>
    </lineage>
</organism>
<sequence length="198" mass="22172">MIIRIGVHGYAGSGKDSFADALVENYGFTKIAFADPLRDILIDTNPMLMVEDGRPVYLADVVATLGWSEAKALYPDIRRMMVALGQSARGRLHTRVWINHALQRADGNDRVVFSDVRQLNEAEVLKAFHGAELVHVIRPGTGPANDDEAKGLPPSLFRCVINNDRDVTHLRAQADILMNRLAWDRDPAYSRPIRERML</sequence>
<dbReference type="RefSeq" id="WP_397077750.1">
    <property type="nucleotide sequence ID" value="NZ_JBITGY010000001.1"/>
</dbReference>
<dbReference type="InterPro" id="IPR048444">
    <property type="entry name" value="DNMK"/>
</dbReference>
<gene>
    <name evidence="1" type="ORF">ACIBG2_01060</name>
</gene>
<dbReference type="Proteomes" id="UP001612741">
    <property type="component" value="Unassembled WGS sequence"/>
</dbReference>
<dbReference type="SUPFAM" id="SSF52540">
    <property type="entry name" value="P-loop containing nucleoside triphosphate hydrolases"/>
    <property type="match status" value="1"/>
</dbReference>
<protein>
    <recommendedName>
        <fullName evidence="3">ATP-binding protein</fullName>
    </recommendedName>
</protein>
<dbReference type="Pfam" id="PF21448">
    <property type="entry name" value="DNMK"/>
    <property type="match status" value="1"/>
</dbReference>
<evidence type="ECO:0000313" key="2">
    <source>
        <dbReference type="Proteomes" id="UP001612741"/>
    </source>
</evidence>
<evidence type="ECO:0000313" key="1">
    <source>
        <dbReference type="EMBL" id="MFI6495939.1"/>
    </source>
</evidence>
<dbReference type="Gene3D" id="3.40.50.300">
    <property type="entry name" value="P-loop containing nucleotide triphosphate hydrolases"/>
    <property type="match status" value="1"/>
</dbReference>